<proteinExistence type="predicted"/>
<gene>
    <name evidence="1" type="ORF">AOQ84DRAFT_366650</name>
</gene>
<dbReference type="Proteomes" id="UP000250140">
    <property type="component" value="Unassembled WGS sequence"/>
</dbReference>
<feature type="non-terminal residue" evidence="1">
    <location>
        <position position="1"/>
    </location>
</feature>
<dbReference type="AlphaFoldDB" id="A0A8E2EVJ4"/>
<organism evidence="1 2">
    <name type="scientific">Glonium stellatum</name>
    <dbReference type="NCBI Taxonomy" id="574774"/>
    <lineage>
        <taxon>Eukaryota</taxon>
        <taxon>Fungi</taxon>
        <taxon>Dikarya</taxon>
        <taxon>Ascomycota</taxon>
        <taxon>Pezizomycotina</taxon>
        <taxon>Dothideomycetes</taxon>
        <taxon>Pleosporomycetidae</taxon>
        <taxon>Gloniales</taxon>
        <taxon>Gloniaceae</taxon>
        <taxon>Glonium</taxon>
    </lineage>
</organism>
<dbReference type="EMBL" id="KV750288">
    <property type="protein sequence ID" value="OCL05415.1"/>
    <property type="molecule type" value="Genomic_DNA"/>
</dbReference>
<evidence type="ECO:0000313" key="2">
    <source>
        <dbReference type="Proteomes" id="UP000250140"/>
    </source>
</evidence>
<keyword evidence="2" id="KW-1185">Reference proteome</keyword>
<protein>
    <submittedName>
        <fullName evidence="1">Uncharacterized protein</fullName>
    </submittedName>
</protein>
<evidence type="ECO:0000313" key="1">
    <source>
        <dbReference type="EMBL" id="OCL05415.1"/>
    </source>
</evidence>
<reference evidence="1 2" key="1">
    <citation type="journal article" date="2016" name="Nat. Commun.">
        <title>Ectomycorrhizal ecology is imprinted in the genome of the dominant symbiotic fungus Cenococcum geophilum.</title>
        <authorList>
            <consortium name="DOE Joint Genome Institute"/>
            <person name="Peter M."/>
            <person name="Kohler A."/>
            <person name="Ohm R.A."/>
            <person name="Kuo A."/>
            <person name="Krutzmann J."/>
            <person name="Morin E."/>
            <person name="Arend M."/>
            <person name="Barry K.W."/>
            <person name="Binder M."/>
            <person name="Choi C."/>
            <person name="Clum A."/>
            <person name="Copeland A."/>
            <person name="Grisel N."/>
            <person name="Haridas S."/>
            <person name="Kipfer T."/>
            <person name="LaButti K."/>
            <person name="Lindquist E."/>
            <person name="Lipzen A."/>
            <person name="Maire R."/>
            <person name="Meier B."/>
            <person name="Mihaltcheva S."/>
            <person name="Molinier V."/>
            <person name="Murat C."/>
            <person name="Poggeler S."/>
            <person name="Quandt C.A."/>
            <person name="Sperisen C."/>
            <person name="Tritt A."/>
            <person name="Tisserant E."/>
            <person name="Crous P.W."/>
            <person name="Henrissat B."/>
            <person name="Nehls U."/>
            <person name="Egli S."/>
            <person name="Spatafora J.W."/>
            <person name="Grigoriev I.V."/>
            <person name="Martin F.M."/>
        </authorList>
    </citation>
    <scope>NUCLEOTIDE SEQUENCE [LARGE SCALE GENOMIC DNA]</scope>
    <source>
        <strain evidence="1 2">CBS 207.34</strain>
    </source>
</reference>
<name>A0A8E2EVJ4_9PEZI</name>
<sequence length="144" mass="16857">GILLIENHAAPNWNKNKAKRVAYSRKEASWRKMLVVQPPIKVLQVNEHYSDRSSNYSRRAKLLAERGVRMGMLYDFVESQIEDDDWSFNLQWPTLPSEDKERNELDCVETDSVIVELLCTFSCIKFTGNIKPNYKSDNYELVRI</sequence>
<accession>A0A8E2EVJ4</accession>
<dbReference type="OrthoDB" id="3800738at2759"/>